<dbReference type="GO" id="GO:0006779">
    <property type="term" value="P:porphyrin-containing compound biosynthetic process"/>
    <property type="evidence" value="ECO:0007669"/>
    <property type="project" value="TreeGrafter"/>
</dbReference>
<dbReference type="InterPro" id="IPR023404">
    <property type="entry name" value="rSAM_horseshoe"/>
</dbReference>
<evidence type="ECO:0000313" key="3">
    <source>
        <dbReference type="Proteomes" id="UP000632659"/>
    </source>
</evidence>
<dbReference type="GO" id="GO:0051989">
    <property type="term" value="F:coproporphyrinogen dehydrogenase activity"/>
    <property type="evidence" value="ECO:0007669"/>
    <property type="project" value="UniProtKB-EC"/>
</dbReference>
<accession>A0A8J6PGU6</accession>
<dbReference type="EMBL" id="JACRTL010000008">
    <property type="protein sequence ID" value="MBC8611792.1"/>
    <property type="molecule type" value="Genomic_DNA"/>
</dbReference>
<dbReference type="SUPFAM" id="SSF102114">
    <property type="entry name" value="Radical SAM enzymes"/>
    <property type="match status" value="1"/>
</dbReference>
<dbReference type="InterPro" id="IPR034505">
    <property type="entry name" value="Coproporphyrinogen-III_oxidase"/>
</dbReference>
<dbReference type="CDD" id="cd01335">
    <property type="entry name" value="Radical_SAM"/>
    <property type="match status" value="1"/>
</dbReference>
<dbReference type="PANTHER" id="PTHR13932">
    <property type="entry name" value="COPROPORPHYRINIGEN III OXIDASE"/>
    <property type="match status" value="1"/>
</dbReference>
<dbReference type="SFLD" id="SFLDG01065">
    <property type="entry name" value="anaerobic_coproporphyrinogen-I"/>
    <property type="match status" value="1"/>
</dbReference>
<dbReference type="InterPro" id="IPR023995">
    <property type="entry name" value="HemZ"/>
</dbReference>
<keyword evidence="2" id="KW-0560">Oxidoreductase</keyword>
<dbReference type="SMART" id="SM00729">
    <property type="entry name" value="Elp3"/>
    <property type="match status" value="1"/>
</dbReference>
<dbReference type="InterPro" id="IPR058240">
    <property type="entry name" value="rSAM_sf"/>
</dbReference>
<dbReference type="PANTHER" id="PTHR13932:SF1">
    <property type="entry name" value="OXYGEN-INDEPENDENT COPROPORPHYRINOGEN-III OXIDASE-LIKE PROTEIN HEMZ"/>
    <property type="match status" value="1"/>
</dbReference>
<feature type="domain" description="Radical SAM core" evidence="1">
    <location>
        <begin position="160"/>
        <end position="401"/>
    </location>
</feature>
<organism evidence="2 3">
    <name type="scientific">Massiliimalia timonensis</name>
    <dbReference type="NCBI Taxonomy" id="1987501"/>
    <lineage>
        <taxon>Bacteria</taxon>
        <taxon>Bacillati</taxon>
        <taxon>Bacillota</taxon>
        <taxon>Clostridia</taxon>
        <taxon>Eubacteriales</taxon>
        <taxon>Oscillospiraceae</taxon>
        <taxon>Massiliimalia</taxon>
    </lineage>
</organism>
<dbReference type="SFLD" id="SFLDG01082">
    <property type="entry name" value="B12-binding_domain_containing"/>
    <property type="match status" value="1"/>
</dbReference>
<dbReference type="AlphaFoldDB" id="A0A8J6PGU6"/>
<dbReference type="InterPro" id="IPR007197">
    <property type="entry name" value="rSAM"/>
</dbReference>
<protein>
    <submittedName>
        <fullName evidence="2">Coproporphyrinogen dehydrogenase HemZ</fullName>
        <ecNumber evidence="2">1.3.98.3</ecNumber>
    </submittedName>
</protein>
<dbReference type="PROSITE" id="PS51918">
    <property type="entry name" value="RADICAL_SAM"/>
    <property type="match status" value="1"/>
</dbReference>
<evidence type="ECO:0000313" key="2">
    <source>
        <dbReference type="EMBL" id="MBC8611792.1"/>
    </source>
</evidence>
<evidence type="ECO:0000259" key="1">
    <source>
        <dbReference type="PROSITE" id="PS51918"/>
    </source>
</evidence>
<sequence length="493" mass="56703">MTIICNQHKFQYEVECVCKMFFPCTRFGHEYDSTDFDRDDILITRQKQGNTHTYLLVIFKWNGKLYRAHKVVENQRAQKQHCEEQLCTALYEVLTKATGLQVQWGIMTGVRPAKYMTYLMKRGKSMPQIRREFRDRYLVSDQKIDLVERTAKNQFEIIGSSRENSYSLYISIPFCPSRCNYCSFVSSSIAGAKARNLIQPYVEHLCRELAYIAEQAKALGLRLESIYIGGGTPTTFSAEQLKQLTDAVREYFLCDTVREYTIEAGRADTITEEKLQVILRSGATRISINPQTFHDEVLRGIGRKHTAQQVIDCYRLAKKLGFTDINMDLIAGLPGDTLESFQRTIDTAIGLDPTNITVHALSVKRSSSLYTVNGLDESLKQAQTVKMVDYAYRALTKQGYEPYYMYRQKNTLQNLENVGYCKQGYEGLYNIFIMEELHTILAAGAGGVSKLIRPGCDKVQRIFNFKYPFEYLKDFDEILKRKDAISEFYGQIL</sequence>
<dbReference type="GO" id="GO:0051539">
    <property type="term" value="F:4 iron, 4 sulfur cluster binding"/>
    <property type="evidence" value="ECO:0007669"/>
    <property type="project" value="TreeGrafter"/>
</dbReference>
<dbReference type="SFLD" id="SFLDS00029">
    <property type="entry name" value="Radical_SAM"/>
    <property type="match status" value="1"/>
</dbReference>
<dbReference type="InterPro" id="IPR006638">
    <property type="entry name" value="Elp3/MiaA/NifB-like_rSAM"/>
</dbReference>
<dbReference type="Gene3D" id="3.80.30.20">
    <property type="entry name" value="tm_1862 like domain"/>
    <property type="match status" value="1"/>
</dbReference>
<dbReference type="Pfam" id="PF04055">
    <property type="entry name" value="Radical_SAM"/>
    <property type="match status" value="1"/>
</dbReference>
<name>A0A8J6PGU6_9FIRM</name>
<comment type="caution">
    <text evidence="2">The sequence shown here is derived from an EMBL/GenBank/DDBJ whole genome shotgun (WGS) entry which is preliminary data.</text>
</comment>
<reference evidence="2" key="1">
    <citation type="submission" date="2020-08" db="EMBL/GenBank/DDBJ databases">
        <title>Genome public.</title>
        <authorList>
            <person name="Liu C."/>
            <person name="Sun Q."/>
        </authorList>
    </citation>
    <scope>NUCLEOTIDE SEQUENCE</scope>
    <source>
        <strain evidence="2">NSJ-15</strain>
    </source>
</reference>
<gene>
    <name evidence="2" type="primary">hemZ</name>
    <name evidence="2" type="ORF">H8702_11890</name>
</gene>
<dbReference type="OrthoDB" id="9808022at2"/>
<dbReference type="NCBIfam" id="TIGR03994">
    <property type="entry name" value="rSAM_HemZ"/>
    <property type="match status" value="1"/>
</dbReference>
<dbReference type="Proteomes" id="UP000632659">
    <property type="component" value="Unassembled WGS sequence"/>
</dbReference>
<proteinExistence type="predicted"/>
<dbReference type="RefSeq" id="WP_093989926.1">
    <property type="nucleotide sequence ID" value="NZ_FYDD01000004.1"/>
</dbReference>
<dbReference type="GO" id="GO:0005737">
    <property type="term" value="C:cytoplasm"/>
    <property type="evidence" value="ECO:0007669"/>
    <property type="project" value="TreeGrafter"/>
</dbReference>
<dbReference type="SFLD" id="SFLDF00310">
    <property type="entry name" value="oxygen-independent_coproporphy"/>
    <property type="match status" value="1"/>
</dbReference>
<keyword evidence="3" id="KW-1185">Reference proteome</keyword>
<dbReference type="EC" id="1.3.98.3" evidence="2"/>